<proteinExistence type="inferred from homology"/>
<reference evidence="6 7" key="1">
    <citation type="submission" date="2021-02" db="EMBL/GenBank/DDBJ databases">
        <title>Streptomyces spirodelae sp. nov., isolated from duckweed.</title>
        <authorList>
            <person name="Saimee Y."/>
            <person name="Duangmal K."/>
        </authorList>
    </citation>
    <scope>NUCLEOTIDE SEQUENCE [LARGE SCALE GENOMIC DNA]</scope>
    <source>
        <strain evidence="6 7">DSM 42105</strain>
    </source>
</reference>
<dbReference type="EC" id="6.3.2.2" evidence="5"/>
<name>A0ABS3XNK4_9ACTN</name>
<comment type="function">
    <text evidence="5">Catalyzes the synthesis of gamma-glutamylcysteine (gamma-GC).</text>
</comment>
<dbReference type="Pfam" id="PF04107">
    <property type="entry name" value="GCS2"/>
    <property type="match status" value="1"/>
</dbReference>
<keyword evidence="2 5" id="KW-0547">Nucleotide-binding</keyword>
<comment type="caution">
    <text evidence="6">The sequence shown here is derived from an EMBL/GenBank/DDBJ whole genome shotgun (WGS) entry which is preliminary data.</text>
</comment>
<dbReference type="PIRSF" id="PIRSF017901">
    <property type="entry name" value="GCL"/>
    <property type="match status" value="1"/>
</dbReference>
<comment type="catalytic activity">
    <reaction evidence="4 5">
        <text>L-cysteine + L-glutamate + ATP = gamma-L-glutamyl-L-cysteine + ADP + phosphate + H(+)</text>
        <dbReference type="Rhea" id="RHEA:13285"/>
        <dbReference type="ChEBI" id="CHEBI:15378"/>
        <dbReference type="ChEBI" id="CHEBI:29985"/>
        <dbReference type="ChEBI" id="CHEBI:30616"/>
        <dbReference type="ChEBI" id="CHEBI:35235"/>
        <dbReference type="ChEBI" id="CHEBI:43474"/>
        <dbReference type="ChEBI" id="CHEBI:58173"/>
        <dbReference type="ChEBI" id="CHEBI:456216"/>
        <dbReference type="EC" id="6.3.2.2"/>
    </reaction>
</comment>
<accession>A0ABS3XNK4</accession>
<keyword evidence="1 5" id="KW-0436">Ligase</keyword>
<keyword evidence="3 5" id="KW-0067">ATP-binding</keyword>
<dbReference type="SUPFAM" id="SSF55931">
    <property type="entry name" value="Glutamine synthetase/guanido kinase"/>
    <property type="match status" value="1"/>
</dbReference>
<evidence type="ECO:0000313" key="6">
    <source>
        <dbReference type="EMBL" id="MBO8196884.1"/>
    </source>
</evidence>
<dbReference type="GO" id="GO:0016874">
    <property type="term" value="F:ligase activity"/>
    <property type="evidence" value="ECO:0007669"/>
    <property type="project" value="UniProtKB-KW"/>
</dbReference>
<dbReference type="Proteomes" id="UP000721954">
    <property type="component" value="Unassembled WGS sequence"/>
</dbReference>
<evidence type="ECO:0000256" key="2">
    <source>
        <dbReference type="ARBA" id="ARBA00022741"/>
    </source>
</evidence>
<dbReference type="RefSeq" id="WP_209208761.1">
    <property type="nucleotide sequence ID" value="NZ_JAFFZM010000001.1"/>
</dbReference>
<protein>
    <recommendedName>
        <fullName evidence="5">Glutamate--cysteine ligase</fullName>
        <ecNumber evidence="5">6.3.2.2</ecNumber>
    </recommendedName>
</protein>
<evidence type="ECO:0000256" key="5">
    <source>
        <dbReference type="PIRNR" id="PIRNR017901"/>
    </source>
</evidence>
<dbReference type="GeneID" id="96257150"/>
<sequence>MALAPVTPSLSRAELRQVFEKSPDESGAGPGGAGELVGMEVETAALDPATGAAVPYEGPFGVRALLEHLAAERPGAVPRYDRAALVAVRLPEGGTVSLEHGGAVEFSSPPCSDVTELAEVTDRALRRLAAAARRFGFALVPGGQYPFTAPEEVRWVPHSRTPLMRRHFESLGKPGAGGVQVMSLALSTQVSLDFTSFDDLREKLRVQAAASTPAAALFVNAPLEGGRPCGQLSRRMDYLSRTDPARTGVVPMMLREDVDVEMFIDWALNLPMIHRAAPDGGRRAAPRVPFGTLLRQGFGDGSRPRLADWRAHLSQVFSDVRLRETLELRAVDGPPFSALGSVPAFWTGLSYHPPARAAAWELLRDIGPDEHRAALRDIACRGLDAEIAGRPVREIAAELLRLSEAGLRARVAAGAERHEAVRFLAPLHEIAESGVTFAHRTLDQLRAAPTTFPARHIARHRIR</sequence>
<dbReference type="Gene3D" id="3.30.590.20">
    <property type="match status" value="1"/>
</dbReference>
<dbReference type="EMBL" id="JAFFZM010000001">
    <property type="protein sequence ID" value="MBO8196884.1"/>
    <property type="molecule type" value="Genomic_DNA"/>
</dbReference>
<dbReference type="PANTHER" id="PTHR34378">
    <property type="entry name" value="GLUTAMATE--CYSTEINE LIGASE, CHLOROPLASTIC"/>
    <property type="match status" value="1"/>
</dbReference>
<dbReference type="InterPro" id="IPR014746">
    <property type="entry name" value="Gln_synth/guanido_kin_cat_dom"/>
</dbReference>
<keyword evidence="7" id="KW-1185">Reference proteome</keyword>
<evidence type="ECO:0000256" key="3">
    <source>
        <dbReference type="ARBA" id="ARBA00022840"/>
    </source>
</evidence>
<dbReference type="PANTHER" id="PTHR34378:SF1">
    <property type="entry name" value="GLUTAMATE--CYSTEINE LIGASE, CHLOROPLASTIC"/>
    <property type="match status" value="1"/>
</dbReference>
<comment type="similarity">
    <text evidence="5">Belongs to the glutamate--cysteine ligase type 2 family. EgtA subfamily.</text>
</comment>
<evidence type="ECO:0000256" key="4">
    <source>
        <dbReference type="ARBA" id="ARBA00048819"/>
    </source>
</evidence>
<gene>
    <name evidence="6" type="ORF">JW613_00945</name>
</gene>
<organism evidence="6 7">
    <name type="scientific">Streptomyces smyrnaeus</name>
    <dbReference type="NCBI Taxonomy" id="1387713"/>
    <lineage>
        <taxon>Bacteria</taxon>
        <taxon>Bacillati</taxon>
        <taxon>Actinomycetota</taxon>
        <taxon>Actinomycetes</taxon>
        <taxon>Kitasatosporales</taxon>
        <taxon>Streptomycetaceae</taxon>
        <taxon>Streptomyces</taxon>
    </lineage>
</organism>
<evidence type="ECO:0000313" key="7">
    <source>
        <dbReference type="Proteomes" id="UP000721954"/>
    </source>
</evidence>
<evidence type="ECO:0000256" key="1">
    <source>
        <dbReference type="ARBA" id="ARBA00022598"/>
    </source>
</evidence>
<dbReference type="InterPro" id="IPR035434">
    <property type="entry name" value="GCL_bact_plant"/>
</dbReference>
<dbReference type="InterPro" id="IPR006336">
    <property type="entry name" value="GCS2"/>
</dbReference>